<evidence type="ECO:0000256" key="9">
    <source>
        <dbReference type="SAM" id="Phobius"/>
    </source>
</evidence>
<keyword evidence="7" id="KW-0067">ATP-binding</keyword>
<keyword evidence="12" id="KW-1185">Reference proteome</keyword>
<gene>
    <name evidence="11" type="ordered locus">Ilyop_0974</name>
</gene>
<evidence type="ECO:0000259" key="10">
    <source>
        <dbReference type="PROSITE" id="PS50109"/>
    </source>
</evidence>
<dbReference type="SMART" id="SM00387">
    <property type="entry name" value="HATPase_c"/>
    <property type="match status" value="1"/>
</dbReference>
<dbReference type="CDD" id="cd00075">
    <property type="entry name" value="HATPase"/>
    <property type="match status" value="1"/>
</dbReference>
<keyword evidence="8" id="KW-0902">Two-component regulatory system</keyword>
<dbReference type="eggNOG" id="COG3290">
    <property type="taxonomic scope" value="Bacteria"/>
</dbReference>
<comment type="catalytic activity">
    <reaction evidence="1">
        <text>ATP + protein L-histidine = ADP + protein N-phospho-L-histidine.</text>
        <dbReference type="EC" id="2.7.13.3"/>
    </reaction>
</comment>
<dbReference type="GO" id="GO:0000160">
    <property type="term" value="P:phosphorelay signal transduction system"/>
    <property type="evidence" value="ECO:0007669"/>
    <property type="project" value="UniProtKB-KW"/>
</dbReference>
<evidence type="ECO:0000256" key="6">
    <source>
        <dbReference type="ARBA" id="ARBA00022777"/>
    </source>
</evidence>
<dbReference type="SUPFAM" id="SSF55874">
    <property type="entry name" value="ATPase domain of HSP90 chaperone/DNA topoisomerase II/histidine kinase"/>
    <property type="match status" value="1"/>
</dbReference>
<evidence type="ECO:0000256" key="5">
    <source>
        <dbReference type="ARBA" id="ARBA00022741"/>
    </source>
</evidence>
<keyword evidence="5" id="KW-0547">Nucleotide-binding</keyword>
<evidence type="ECO:0000256" key="1">
    <source>
        <dbReference type="ARBA" id="ARBA00000085"/>
    </source>
</evidence>
<evidence type="ECO:0000313" key="12">
    <source>
        <dbReference type="Proteomes" id="UP000006875"/>
    </source>
</evidence>
<dbReference type="Pfam" id="PF02518">
    <property type="entry name" value="HATPase_c"/>
    <property type="match status" value="1"/>
</dbReference>
<dbReference type="KEGG" id="ipo:Ilyop_0974"/>
<dbReference type="GO" id="GO:0005524">
    <property type="term" value="F:ATP binding"/>
    <property type="evidence" value="ECO:0007669"/>
    <property type="project" value="UniProtKB-KW"/>
</dbReference>
<feature type="domain" description="Histidine kinase" evidence="10">
    <location>
        <begin position="235"/>
        <end position="419"/>
    </location>
</feature>
<keyword evidence="3" id="KW-0597">Phosphoprotein</keyword>
<feature type="transmembrane region" description="Helical" evidence="9">
    <location>
        <begin position="148"/>
        <end position="173"/>
    </location>
</feature>
<dbReference type="InterPro" id="IPR036890">
    <property type="entry name" value="HATPase_C_sf"/>
</dbReference>
<evidence type="ECO:0000256" key="7">
    <source>
        <dbReference type="ARBA" id="ARBA00022840"/>
    </source>
</evidence>
<dbReference type="PANTHER" id="PTHR43065:SF10">
    <property type="entry name" value="PEROXIDE STRESS-ACTIVATED HISTIDINE KINASE MAK3"/>
    <property type="match status" value="1"/>
</dbReference>
<feature type="transmembrane region" description="Helical" evidence="9">
    <location>
        <begin position="92"/>
        <end position="108"/>
    </location>
</feature>
<dbReference type="Gene3D" id="3.30.565.10">
    <property type="entry name" value="Histidine kinase-like ATPase, C-terminal domain"/>
    <property type="match status" value="1"/>
</dbReference>
<reference evidence="11 12" key="1">
    <citation type="journal article" date="2010" name="Stand. Genomic Sci.">
        <title>Complete genome sequence of Ilyobacter polytropus type strain (CuHbu1).</title>
        <authorList>
            <person name="Sikorski J."/>
            <person name="Chertkov O."/>
            <person name="Lapidus A."/>
            <person name="Nolan M."/>
            <person name="Lucas S."/>
            <person name="Del Rio T.G."/>
            <person name="Tice H."/>
            <person name="Cheng J.F."/>
            <person name="Tapia R."/>
            <person name="Han C."/>
            <person name="Goodwin L."/>
            <person name="Pitluck S."/>
            <person name="Liolios K."/>
            <person name="Ivanova N."/>
            <person name="Mavromatis K."/>
            <person name="Mikhailova N."/>
            <person name="Pati A."/>
            <person name="Chen A."/>
            <person name="Palaniappan K."/>
            <person name="Land M."/>
            <person name="Hauser L."/>
            <person name="Chang Y.J."/>
            <person name="Jeffries C.D."/>
            <person name="Brambilla E."/>
            <person name="Yasawong M."/>
            <person name="Rohde M."/>
            <person name="Pukall R."/>
            <person name="Spring S."/>
            <person name="Goker M."/>
            <person name="Woyke T."/>
            <person name="Bristow J."/>
            <person name="Eisen J.A."/>
            <person name="Markowitz V."/>
            <person name="Hugenholtz P."/>
            <person name="Kyrpides N.C."/>
            <person name="Klenk H.P."/>
        </authorList>
    </citation>
    <scope>NUCLEOTIDE SEQUENCE [LARGE SCALE GENOMIC DNA]</scope>
    <source>
        <strain evidence="12">ATCC 51220 / DSM 2926 / LMG 16218 / CuHBu1</strain>
    </source>
</reference>
<dbReference type="PANTHER" id="PTHR43065">
    <property type="entry name" value="SENSOR HISTIDINE KINASE"/>
    <property type="match status" value="1"/>
</dbReference>
<dbReference type="STRING" id="572544.Ilyop_0974"/>
<evidence type="ECO:0000256" key="2">
    <source>
        <dbReference type="ARBA" id="ARBA00012438"/>
    </source>
</evidence>
<keyword evidence="4" id="KW-0808">Transferase</keyword>
<dbReference type="InterPro" id="IPR005467">
    <property type="entry name" value="His_kinase_dom"/>
</dbReference>
<dbReference type="InterPro" id="IPR003594">
    <property type="entry name" value="HATPase_dom"/>
</dbReference>
<evidence type="ECO:0000256" key="4">
    <source>
        <dbReference type="ARBA" id="ARBA00022679"/>
    </source>
</evidence>
<keyword evidence="9" id="KW-0472">Membrane</keyword>
<name>E3H957_ILYPC</name>
<dbReference type="PROSITE" id="PS50109">
    <property type="entry name" value="HIS_KIN"/>
    <property type="match status" value="1"/>
</dbReference>
<keyword evidence="9" id="KW-0812">Transmembrane</keyword>
<organism evidence="11 12">
    <name type="scientific">Ilyobacter polytropus (strain ATCC 51220 / DSM 2926 / LMG 16218 / CuHBu1)</name>
    <dbReference type="NCBI Taxonomy" id="572544"/>
    <lineage>
        <taxon>Bacteria</taxon>
        <taxon>Fusobacteriati</taxon>
        <taxon>Fusobacteriota</taxon>
        <taxon>Fusobacteriia</taxon>
        <taxon>Fusobacteriales</taxon>
        <taxon>Fusobacteriaceae</taxon>
        <taxon>Ilyobacter</taxon>
    </lineage>
</organism>
<dbReference type="Proteomes" id="UP000006875">
    <property type="component" value="Chromosome"/>
</dbReference>
<feature type="transmembrane region" description="Helical" evidence="9">
    <location>
        <begin position="54"/>
        <end position="72"/>
    </location>
</feature>
<dbReference type="OrthoDB" id="9813151at2"/>
<protein>
    <recommendedName>
        <fullName evidence="2">histidine kinase</fullName>
        <ecNumber evidence="2">2.7.13.3</ecNumber>
    </recommendedName>
</protein>
<dbReference type="HOGENOM" id="CLU_052005_1_0_0"/>
<evidence type="ECO:0000313" key="11">
    <source>
        <dbReference type="EMBL" id="ADO82756.1"/>
    </source>
</evidence>
<dbReference type="PRINTS" id="PR00344">
    <property type="entry name" value="BCTRLSENSOR"/>
</dbReference>
<dbReference type="AlphaFoldDB" id="E3H957"/>
<accession>E3H957</accession>
<dbReference type="InterPro" id="IPR004358">
    <property type="entry name" value="Sig_transdc_His_kin-like_C"/>
</dbReference>
<feature type="transmembrane region" description="Helical" evidence="9">
    <location>
        <begin position="7"/>
        <end position="26"/>
    </location>
</feature>
<dbReference type="EMBL" id="CP002281">
    <property type="protein sequence ID" value="ADO82756.1"/>
    <property type="molecule type" value="Genomic_DNA"/>
</dbReference>
<evidence type="ECO:0000256" key="3">
    <source>
        <dbReference type="ARBA" id="ARBA00022553"/>
    </source>
</evidence>
<keyword evidence="9" id="KW-1133">Transmembrane helix</keyword>
<dbReference type="GO" id="GO:0004673">
    <property type="term" value="F:protein histidine kinase activity"/>
    <property type="evidence" value="ECO:0007669"/>
    <property type="project" value="UniProtKB-EC"/>
</dbReference>
<sequence length="421" mass="49157">MPWKRKNFENIFIVCVITIFMGQIYMSPFSSWFRFSIAGVVLPIALLFFSDIPIFITCVIIGFFIPFFRAFVEFLNVSDISYIDAFHKYLPTIGYYVMYALLFMALDIRNKKNKFSIFILSMWICDSTSNILELSIRNIWWDFPFKVAIFQAILVGFVRAFVVYLFYNFVLYVKNRYDKDKKDKEYKESLIFVSKLKTEVFFLKKSIDDIEHTMEKSYLLYDELKDAELKNYALEISRNIHEIKKDYFRVVTGIESTLETEMEERNFTMNLFDVLKIIEDSTRKILNSVDKDIYLKFDVKKNIKLINYLPLISLINNLIINSIEAIDKNGLITVEGTTENKNLVITVTDNGPGIEKEDLKLIFQPGFSTKYDLVSGKMSTGIGLSHVKNLVDEYYQGELCCDSIQNVFTSFTIKIPVTNLI</sequence>
<dbReference type="RefSeq" id="WP_013387424.1">
    <property type="nucleotide sequence ID" value="NC_014632.1"/>
</dbReference>
<proteinExistence type="predicted"/>
<evidence type="ECO:0000256" key="8">
    <source>
        <dbReference type="ARBA" id="ARBA00023012"/>
    </source>
</evidence>
<dbReference type="EC" id="2.7.13.3" evidence="2"/>
<keyword evidence="6 11" id="KW-0418">Kinase</keyword>